<keyword evidence="3 7" id="KW-0547">Nucleotide-binding</keyword>
<dbReference type="PIRSF" id="PIRSF005719">
    <property type="entry name" value="SMC"/>
    <property type="match status" value="1"/>
</dbReference>
<dbReference type="Gene3D" id="3.40.50.300">
    <property type="entry name" value="P-loop containing nucleotide triphosphate hydrolases"/>
    <property type="match status" value="2"/>
</dbReference>
<dbReference type="GO" id="GO:0016887">
    <property type="term" value="F:ATP hydrolysis activity"/>
    <property type="evidence" value="ECO:0007669"/>
    <property type="project" value="InterPro"/>
</dbReference>
<keyword evidence="2 7" id="KW-0963">Cytoplasm</keyword>
<dbReference type="GO" id="GO:0005694">
    <property type="term" value="C:chromosome"/>
    <property type="evidence" value="ECO:0007669"/>
    <property type="project" value="InterPro"/>
</dbReference>
<dbReference type="InterPro" id="IPR003395">
    <property type="entry name" value="RecF/RecN/SMC_N"/>
</dbReference>
<dbReference type="SMART" id="SM00968">
    <property type="entry name" value="SMC_hinge"/>
    <property type="match status" value="1"/>
</dbReference>
<evidence type="ECO:0000256" key="5">
    <source>
        <dbReference type="ARBA" id="ARBA00023054"/>
    </source>
</evidence>
<dbReference type="FunFam" id="3.40.50.300:FF:000984">
    <property type="entry name" value="Chromosome partition protein Smc"/>
    <property type="match status" value="1"/>
</dbReference>
<organism evidence="10 11">
    <name type="scientific">Candidatus Protofrankia californiensis</name>
    <dbReference type="NCBI Taxonomy" id="1839754"/>
    <lineage>
        <taxon>Bacteria</taxon>
        <taxon>Bacillati</taxon>
        <taxon>Actinomycetota</taxon>
        <taxon>Actinomycetes</taxon>
        <taxon>Frankiales</taxon>
        <taxon>Frankiaceae</taxon>
        <taxon>Protofrankia</taxon>
    </lineage>
</organism>
<evidence type="ECO:0000259" key="9">
    <source>
        <dbReference type="SMART" id="SM00968"/>
    </source>
</evidence>
<dbReference type="GO" id="GO:0006260">
    <property type="term" value="P:DNA replication"/>
    <property type="evidence" value="ECO:0007669"/>
    <property type="project" value="UniProtKB-UniRule"/>
</dbReference>
<dbReference type="Gene3D" id="3.30.70.1620">
    <property type="match status" value="1"/>
</dbReference>
<dbReference type="GO" id="GO:0007062">
    <property type="term" value="P:sister chromatid cohesion"/>
    <property type="evidence" value="ECO:0007669"/>
    <property type="project" value="InterPro"/>
</dbReference>
<dbReference type="HAMAP" id="MF_01894">
    <property type="entry name" value="Smc_prok"/>
    <property type="match status" value="1"/>
</dbReference>
<protein>
    <recommendedName>
        <fullName evidence="7">Chromosome partition protein Smc</fullName>
    </recommendedName>
</protein>
<feature type="coiled-coil region" evidence="7">
    <location>
        <begin position="199"/>
        <end position="229"/>
    </location>
</feature>
<name>A0A1C3PCX6_9ACTN</name>
<dbReference type="SUPFAM" id="SSF75553">
    <property type="entry name" value="Smc hinge domain"/>
    <property type="match status" value="1"/>
</dbReference>
<dbReference type="GO" id="GO:0003677">
    <property type="term" value="F:DNA binding"/>
    <property type="evidence" value="ECO:0007669"/>
    <property type="project" value="UniProtKB-UniRule"/>
</dbReference>
<accession>A0A1C3PCX6</accession>
<reference evidence="11" key="1">
    <citation type="submission" date="2016-02" db="EMBL/GenBank/DDBJ databases">
        <authorList>
            <person name="Wibberg D."/>
        </authorList>
    </citation>
    <scope>NUCLEOTIDE SEQUENCE [LARGE SCALE GENOMIC DNA]</scope>
</reference>
<evidence type="ECO:0000313" key="10">
    <source>
        <dbReference type="EMBL" id="SBW27679.1"/>
    </source>
</evidence>
<evidence type="ECO:0000256" key="3">
    <source>
        <dbReference type="ARBA" id="ARBA00022741"/>
    </source>
</evidence>
<dbReference type="GO" id="GO:0005737">
    <property type="term" value="C:cytoplasm"/>
    <property type="evidence" value="ECO:0007669"/>
    <property type="project" value="UniProtKB-SubCell"/>
</dbReference>
<comment type="subunit">
    <text evidence="7">Homodimer.</text>
</comment>
<keyword evidence="6 7" id="KW-0238">DNA-binding</keyword>
<evidence type="ECO:0000313" key="11">
    <source>
        <dbReference type="Proteomes" id="UP000199013"/>
    </source>
</evidence>
<feature type="coiled-coil region" evidence="7">
    <location>
        <begin position="383"/>
        <end position="515"/>
    </location>
</feature>
<proteinExistence type="inferred from homology"/>
<dbReference type="GO" id="GO:0030261">
    <property type="term" value="P:chromosome condensation"/>
    <property type="evidence" value="ECO:0007669"/>
    <property type="project" value="InterPro"/>
</dbReference>
<sequence>MHAQPAQLPVAPCVRLSAARSLRQLRRPVYLKSLTLRGFKSFASSTTLHLEPGITCVVGPNGSGKSNVVDAMAWVLGEQGAKALRGGTMSDVIFAGTPSRPPLGRAEVLLTIDNTDGALPIDYSEVTVGRLMFRSGESEYTINGSTCRLLDIQELMSDSGIGRELHVIVGQGQLDAVLHARPEDRRAFVEEAAGVLKHRKRKEKALRKLEAMAANLTRLTDLSAELRRQLGPLGRQAEIARKAGVIQATLRDSRLRLLADDIVMARGDLASDIRDEEALRVRVATVSRTHADGQQREQALEAELAAVTPRAAAAGEVWHALVSLRERIRGTRSLAAERVRLLRAGAEEQRSGRDPEQLEQEAAAVREQENALVVRLEADRDSLEGVVARRAQLEAALAREEKALVAAVREASSRRENLARLAGRVEAARSRATSAEAEIVRMSEAVDAARLRGGETSDQRIALESELARIQTTRSELTARHDEAVAVHTTATDRLEELRSQERSAERDRASWQARREALTLSLTPRDGAAALLDVAAGTWQGTPAGRASGGKDKAGGKDRSGGKGRAAGRTDGTVAVTAAGAVPVTPAESGVTVGTDAADQVEPPTGILGRLAAWLSVEPGAEAAVAAVLGPAADAVAVAGTDDVSAAFEWLRAVDAGRASLVVAAEIPADGPAPDAVTDPVKALPPDARGGGVPACDLVRVSDPRYAAGVARMLAATLVVDDLAAAVELVREHPDIRAVTRAGDVIGPALATGGSARAPSLLELQAAAEEAETQMIAAAGRGDHARDAVAAAHEEVNRARTGIDEALAALHGADARHRALSEQLSQLERANRSGAAEIERLERARVQAETARDQAYGALAELEAALAAASAEPDAGERPSTERDRLVAATSAVRAEEVEARLAVRTSEERARALAGRADALVRSAANERAARMAAARRREVRERQAAVAAAVADAADAALAALEHSLVAADTERQRVEALRRATESGLTGVREQVRVLAAELAALRDDVHRDELARAEKRLRVETLETKVLDEHGIAVDDLVAEYGPDVPVPPDTADGEPVPFDRTEQAARAAAAEKQLGRLGKVNPLALEEFEALQERAAFLSTQLDDIKNTRRDLLLVVAEVDERVREVFRTAFADTAREFETVFATLFPGGEGRLVLTDPDDMLTTGIEVEARPPGKKVKRLSLLSGGERSLTAIALLLAIFRARPSPFYVLDEVEAALDDRNLGRLLEALEGLREKSQLIIITHQKRTMEIADALYGVAMRGDGITTVISQRLRERASA</sequence>
<dbReference type="Pfam" id="PF02463">
    <property type="entry name" value="SMC_N"/>
    <property type="match status" value="1"/>
</dbReference>
<evidence type="ECO:0000256" key="7">
    <source>
        <dbReference type="HAMAP-Rule" id="MF_01894"/>
    </source>
</evidence>
<dbReference type="GO" id="GO:0005524">
    <property type="term" value="F:ATP binding"/>
    <property type="evidence" value="ECO:0007669"/>
    <property type="project" value="UniProtKB-UniRule"/>
</dbReference>
<comment type="domain">
    <text evidence="7">Contains large globular domains required for ATP hydrolysis at each terminus and a third globular domain forming a flexible hinge near the middle of the molecule. These domains are separated by coiled-coil structures.</text>
</comment>
<evidence type="ECO:0000256" key="6">
    <source>
        <dbReference type="ARBA" id="ARBA00023125"/>
    </source>
</evidence>
<dbReference type="EMBL" id="FLUV01002251">
    <property type="protein sequence ID" value="SBW27679.1"/>
    <property type="molecule type" value="Genomic_DNA"/>
</dbReference>
<evidence type="ECO:0000256" key="1">
    <source>
        <dbReference type="ARBA" id="ARBA00004496"/>
    </source>
</evidence>
<keyword evidence="5 7" id="KW-0175">Coiled coil</keyword>
<evidence type="ECO:0000256" key="4">
    <source>
        <dbReference type="ARBA" id="ARBA00022840"/>
    </source>
</evidence>
<feature type="region of interest" description="Disordered" evidence="8">
    <location>
        <begin position="541"/>
        <end position="570"/>
    </location>
</feature>
<dbReference type="Proteomes" id="UP000199013">
    <property type="component" value="Unassembled WGS sequence"/>
</dbReference>
<keyword evidence="4 7" id="KW-0067">ATP-binding</keyword>
<comment type="subcellular location">
    <subcellularLocation>
        <location evidence="1 7">Cytoplasm</location>
    </subcellularLocation>
</comment>
<feature type="domain" description="SMC hinge" evidence="9">
    <location>
        <begin position="606"/>
        <end position="731"/>
    </location>
</feature>
<dbReference type="InterPro" id="IPR011890">
    <property type="entry name" value="SMC_prok"/>
</dbReference>
<feature type="binding site" evidence="7">
    <location>
        <begin position="60"/>
        <end position="67"/>
    </location>
    <ligand>
        <name>ATP</name>
        <dbReference type="ChEBI" id="CHEBI:30616"/>
    </ligand>
</feature>
<gene>
    <name evidence="7" type="primary">smc</name>
    <name evidence="10" type="ORF">FDG2_5399</name>
</gene>
<dbReference type="InterPro" id="IPR024704">
    <property type="entry name" value="SMC"/>
</dbReference>
<dbReference type="InterPro" id="IPR027417">
    <property type="entry name" value="P-loop_NTPase"/>
</dbReference>
<dbReference type="GO" id="GO:0007059">
    <property type="term" value="P:chromosome segregation"/>
    <property type="evidence" value="ECO:0007669"/>
    <property type="project" value="UniProtKB-UniRule"/>
</dbReference>
<feature type="compositionally biased region" description="Basic and acidic residues" evidence="8">
    <location>
        <begin position="550"/>
        <end position="562"/>
    </location>
</feature>
<dbReference type="InterPro" id="IPR036277">
    <property type="entry name" value="SMC_hinge_sf"/>
</dbReference>
<dbReference type="PANTHER" id="PTHR43977">
    <property type="entry name" value="STRUCTURAL MAINTENANCE OF CHROMOSOMES PROTEIN 3"/>
    <property type="match status" value="1"/>
</dbReference>
<comment type="similarity">
    <text evidence="7">Belongs to the SMC family.</text>
</comment>
<evidence type="ECO:0000256" key="8">
    <source>
        <dbReference type="SAM" id="MobiDB-lite"/>
    </source>
</evidence>
<dbReference type="InterPro" id="IPR010935">
    <property type="entry name" value="SMC_hinge"/>
</dbReference>
<dbReference type="SUPFAM" id="SSF52540">
    <property type="entry name" value="P-loop containing nucleoside triphosphate hydrolases"/>
    <property type="match status" value="1"/>
</dbReference>
<dbReference type="FunFam" id="3.40.50.300:FF:000901">
    <property type="entry name" value="Chromosome partition protein Smc"/>
    <property type="match status" value="1"/>
</dbReference>
<evidence type="ECO:0000256" key="2">
    <source>
        <dbReference type="ARBA" id="ARBA00022490"/>
    </source>
</evidence>
<feature type="coiled-coil region" evidence="7">
    <location>
        <begin position="811"/>
        <end position="873"/>
    </location>
</feature>
<dbReference type="Gene3D" id="1.20.1060.20">
    <property type="match status" value="1"/>
</dbReference>
<dbReference type="Pfam" id="PF06470">
    <property type="entry name" value="SMC_hinge"/>
    <property type="match status" value="1"/>
</dbReference>
<comment type="function">
    <text evidence="7">Required for chromosome condensation and partitioning.</text>
</comment>
<keyword evidence="11" id="KW-1185">Reference proteome</keyword>